<evidence type="ECO:0000256" key="1">
    <source>
        <dbReference type="SAM" id="MobiDB-lite"/>
    </source>
</evidence>
<comment type="caution">
    <text evidence="2">The sequence shown here is derived from an EMBL/GenBank/DDBJ whole genome shotgun (WGS) entry which is preliminary data.</text>
</comment>
<sequence>MPREYQRVPGGLCRTIACAYEQAIETAVNRRTGAESKRSCGTEVVFGRIASETAPKPPRPTVNRAKSSRRDRPSPRSLRYR</sequence>
<feature type="region of interest" description="Disordered" evidence="1">
    <location>
        <begin position="49"/>
        <end position="81"/>
    </location>
</feature>
<dbReference type="AlphaFoldDB" id="A0A432JGZ8"/>
<evidence type="ECO:0000313" key="2">
    <source>
        <dbReference type="EMBL" id="RUA22055.1"/>
    </source>
</evidence>
<gene>
    <name evidence="2" type="ORF">DSL92_07945</name>
</gene>
<organism evidence="2">
    <name type="scientific">Billgrantia gudaonensis</name>
    <dbReference type="NCBI Taxonomy" id="376427"/>
    <lineage>
        <taxon>Bacteria</taxon>
        <taxon>Pseudomonadati</taxon>
        <taxon>Pseudomonadota</taxon>
        <taxon>Gammaproteobacteria</taxon>
        <taxon>Oceanospirillales</taxon>
        <taxon>Halomonadaceae</taxon>
        <taxon>Billgrantia</taxon>
    </lineage>
</organism>
<reference evidence="2" key="1">
    <citation type="submission" date="2018-12" db="EMBL/GenBank/DDBJ databases">
        <authorList>
            <person name="Jadhav K."/>
            <person name="Kushwaha B."/>
            <person name="Jadhav I."/>
        </authorList>
    </citation>
    <scope>NUCLEOTIDE SEQUENCE [LARGE SCALE GENOMIC DNA]</scope>
    <source>
        <strain evidence="2">SBS 10</strain>
    </source>
</reference>
<accession>A0A432JGZ8</accession>
<name>A0A432JGZ8_9GAMM</name>
<proteinExistence type="predicted"/>
<protein>
    <submittedName>
        <fullName evidence="2">Uncharacterized protein</fullName>
    </submittedName>
</protein>
<dbReference type="EMBL" id="RXHI01000025">
    <property type="protein sequence ID" value="RUA22055.1"/>
    <property type="molecule type" value="Genomic_DNA"/>
</dbReference>